<protein>
    <submittedName>
        <fullName evidence="1">Uncharacterized protein</fullName>
    </submittedName>
</protein>
<name>A0AA38FXD2_TAXCH</name>
<accession>A0AA38FXD2</accession>
<evidence type="ECO:0000313" key="1">
    <source>
        <dbReference type="EMBL" id="KAH9312041.1"/>
    </source>
</evidence>
<dbReference type="Proteomes" id="UP000824469">
    <property type="component" value="Unassembled WGS sequence"/>
</dbReference>
<feature type="non-terminal residue" evidence="1">
    <location>
        <position position="1"/>
    </location>
</feature>
<keyword evidence="2" id="KW-1185">Reference proteome</keyword>
<dbReference type="EMBL" id="JAHRHJ020000006">
    <property type="protein sequence ID" value="KAH9312041.1"/>
    <property type="molecule type" value="Genomic_DNA"/>
</dbReference>
<evidence type="ECO:0000313" key="2">
    <source>
        <dbReference type="Proteomes" id="UP000824469"/>
    </source>
</evidence>
<feature type="non-terminal residue" evidence="1">
    <location>
        <position position="88"/>
    </location>
</feature>
<organism evidence="1 2">
    <name type="scientific">Taxus chinensis</name>
    <name type="common">Chinese yew</name>
    <name type="synonym">Taxus wallichiana var. chinensis</name>
    <dbReference type="NCBI Taxonomy" id="29808"/>
    <lineage>
        <taxon>Eukaryota</taxon>
        <taxon>Viridiplantae</taxon>
        <taxon>Streptophyta</taxon>
        <taxon>Embryophyta</taxon>
        <taxon>Tracheophyta</taxon>
        <taxon>Spermatophyta</taxon>
        <taxon>Pinopsida</taxon>
        <taxon>Pinidae</taxon>
        <taxon>Conifers II</taxon>
        <taxon>Cupressales</taxon>
        <taxon>Taxaceae</taxon>
        <taxon>Taxus</taxon>
    </lineage>
</organism>
<gene>
    <name evidence="1" type="ORF">KI387_027076</name>
</gene>
<sequence length="88" mass="9949">LNKEASFMAAPKDPVEETTIARATIVRKNSGFKALLQTLKDELKKSNQALNMCATSDTIIRIKTLKEDNEVLKEMKDETLRKTKRLAL</sequence>
<reference evidence="1 2" key="1">
    <citation type="journal article" date="2021" name="Nat. Plants">
        <title>The Taxus genome provides insights into paclitaxel biosynthesis.</title>
        <authorList>
            <person name="Xiong X."/>
            <person name="Gou J."/>
            <person name="Liao Q."/>
            <person name="Li Y."/>
            <person name="Zhou Q."/>
            <person name="Bi G."/>
            <person name="Li C."/>
            <person name="Du R."/>
            <person name="Wang X."/>
            <person name="Sun T."/>
            <person name="Guo L."/>
            <person name="Liang H."/>
            <person name="Lu P."/>
            <person name="Wu Y."/>
            <person name="Zhang Z."/>
            <person name="Ro D.K."/>
            <person name="Shang Y."/>
            <person name="Huang S."/>
            <person name="Yan J."/>
        </authorList>
    </citation>
    <scope>NUCLEOTIDE SEQUENCE [LARGE SCALE GENOMIC DNA]</scope>
    <source>
        <strain evidence="1">Ta-2019</strain>
    </source>
</reference>
<comment type="caution">
    <text evidence="1">The sequence shown here is derived from an EMBL/GenBank/DDBJ whole genome shotgun (WGS) entry which is preliminary data.</text>
</comment>
<proteinExistence type="predicted"/>
<dbReference type="AlphaFoldDB" id="A0AA38FXD2"/>